<organism evidence="2 3">
    <name type="scientific">Saccharopolyspora shandongensis</name>
    <dbReference type="NCBI Taxonomy" id="418495"/>
    <lineage>
        <taxon>Bacteria</taxon>
        <taxon>Bacillati</taxon>
        <taxon>Actinomycetota</taxon>
        <taxon>Actinomycetes</taxon>
        <taxon>Pseudonocardiales</taxon>
        <taxon>Pseudonocardiaceae</taxon>
        <taxon>Saccharopolyspora</taxon>
    </lineage>
</organism>
<accession>A0A1H3BVV9</accession>
<name>A0A1H3BVV9_9PSEU</name>
<dbReference type="RefSeq" id="WP_177226464.1">
    <property type="nucleotide sequence ID" value="NZ_FNOK01000011.1"/>
</dbReference>
<keyword evidence="1" id="KW-1133">Transmembrane helix</keyword>
<keyword evidence="1" id="KW-0472">Membrane</keyword>
<keyword evidence="3" id="KW-1185">Reference proteome</keyword>
<evidence type="ECO:0000313" key="3">
    <source>
        <dbReference type="Proteomes" id="UP000199529"/>
    </source>
</evidence>
<protein>
    <submittedName>
        <fullName evidence="2">Uncharacterized protein</fullName>
    </submittedName>
</protein>
<reference evidence="3" key="1">
    <citation type="submission" date="2016-10" db="EMBL/GenBank/DDBJ databases">
        <authorList>
            <person name="Varghese N."/>
            <person name="Submissions S."/>
        </authorList>
    </citation>
    <scope>NUCLEOTIDE SEQUENCE [LARGE SCALE GENOMIC DNA]</scope>
    <source>
        <strain evidence="3">CGMCC 4.3530</strain>
    </source>
</reference>
<dbReference type="Proteomes" id="UP000199529">
    <property type="component" value="Unassembled WGS sequence"/>
</dbReference>
<dbReference type="STRING" id="418495.SAMN05216215_101181"/>
<sequence length="47" mass="5021">MRGRLFGDLLIVLVVPAVLMVLGAFVFAVVLAQGWGLPLILEGGVHY</sequence>
<evidence type="ECO:0000313" key="2">
    <source>
        <dbReference type="EMBL" id="SDX45941.1"/>
    </source>
</evidence>
<dbReference type="EMBL" id="FNOK01000011">
    <property type="protein sequence ID" value="SDX45941.1"/>
    <property type="molecule type" value="Genomic_DNA"/>
</dbReference>
<feature type="transmembrane region" description="Helical" evidence="1">
    <location>
        <begin position="9"/>
        <end position="32"/>
    </location>
</feature>
<evidence type="ECO:0000256" key="1">
    <source>
        <dbReference type="SAM" id="Phobius"/>
    </source>
</evidence>
<keyword evidence="1" id="KW-0812">Transmembrane</keyword>
<proteinExistence type="predicted"/>
<dbReference type="AlphaFoldDB" id="A0A1H3BVV9"/>
<gene>
    <name evidence="2" type="ORF">SAMN05216215_101181</name>
</gene>